<dbReference type="AlphaFoldDB" id="A0A4Q0YJC6"/>
<dbReference type="InterPro" id="IPR004792">
    <property type="entry name" value="BaiN-like"/>
</dbReference>
<keyword evidence="3" id="KW-0274">FAD</keyword>
<dbReference type="SUPFAM" id="SSF51905">
    <property type="entry name" value="FAD/NAD(P)-binding domain"/>
    <property type="match status" value="1"/>
</dbReference>
<dbReference type="RefSeq" id="WP_128980181.1">
    <property type="nucleotide sequence ID" value="NZ_PDKJ01000004.1"/>
</dbReference>
<evidence type="ECO:0000313" key="6">
    <source>
        <dbReference type="EMBL" id="RXJ69021.1"/>
    </source>
</evidence>
<feature type="domain" description="RsdA/BaiN/AoA(So)-like Rossmann fold-like" evidence="4">
    <location>
        <begin position="10"/>
        <end position="381"/>
    </location>
</feature>
<reference evidence="6 7" key="1">
    <citation type="submission" date="2017-10" db="EMBL/GenBank/DDBJ databases">
        <title>Genomics of the genus Arcobacter.</title>
        <authorList>
            <person name="Perez-Cataluna A."/>
            <person name="Figueras M.J."/>
        </authorList>
    </citation>
    <scope>NUCLEOTIDE SEQUENCE [LARGE SCALE GENOMIC DNA]</scope>
    <source>
        <strain evidence="6 7">CECT 8993</strain>
    </source>
</reference>
<dbReference type="SUPFAM" id="SSF160996">
    <property type="entry name" value="HI0933 insert domain-like"/>
    <property type="match status" value="1"/>
</dbReference>
<dbReference type="NCBIfam" id="TIGR00275">
    <property type="entry name" value="aminoacetone oxidase family FAD-binding enzyme"/>
    <property type="match status" value="1"/>
</dbReference>
<dbReference type="InterPro" id="IPR023166">
    <property type="entry name" value="BaiN-like_dom_sf"/>
</dbReference>
<proteinExistence type="predicted"/>
<dbReference type="InterPro" id="IPR036188">
    <property type="entry name" value="FAD/NAD-bd_sf"/>
</dbReference>
<dbReference type="Pfam" id="PF03486">
    <property type="entry name" value="HI0933_like"/>
    <property type="match status" value="1"/>
</dbReference>
<feature type="domain" description="RsdA/BaiN/AoA(So)-like insert" evidence="5">
    <location>
        <begin position="189"/>
        <end position="328"/>
    </location>
</feature>
<evidence type="ECO:0000256" key="1">
    <source>
        <dbReference type="ARBA" id="ARBA00001974"/>
    </source>
</evidence>
<dbReference type="Proteomes" id="UP000290172">
    <property type="component" value="Unassembled WGS sequence"/>
</dbReference>
<dbReference type="Gene3D" id="1.10.8.260">
    <property type="entry name" value="HI0933 insert domain-like"/>
    <property type="match status" value="1"/>
</dbReference>
<keyword evidence="2" id="KW-0285">Flavoprotein</keyword>
<accession>A0A4Q0YJC6</accession>
<evidence type="ECO:0000256" key="2">
    <source>
        <dbReference type="ARBA" id="ARBA00022630"/>
    </source>
</evidence>
<dbReference type="Gene3D" id="3.50.50.60">
    <property type="entry name" value="FAD/NAD(P)-binding domain"/>
    <property type="match status" value="1"/>
</dbReference>
<evidence type="ECO:0000259" key="4">
    <source>
        <dbReference type="Pfam" id="PF03486"/>
    </source>
</evidence>
<dbReference type="InterPro" id="IPR057661">
    <property type="entry name" value="RsdA/BaiN/AoA(So)_Rossmann"/>
</dbReference>
<evidence type="ECO:0000259" key="5">
    <source>
        <dbReference type="Pfam" id="PF22780"/>
    </source>
</evidence>
<sequence length="390" mass="43198">MYKGRKIVFDIAIIGAGASGLMLASNLKNQNVCIIDSNSKIGEKIRVSGGAKCNITNEKIKASNYLGDKNFCENILKNFSNKELLDFLNQNGVYPKINPKIVKGTYFCNSSKDVIEMFSKLTSHVKKYLDTKVLDIEYDDDFTIITAKNTIKAKKVVVASGGLSYESLGASSFAFDIAKKFGHTLANTKPALVGFTVQKEQFWFKNLSGISTPVEIKMDNKSFFGSLLFAHKGCSGPAVLNSSLYWQKGKIEIDFLPNKKIGSFLQGNKKISTALPLPKRFLSEFLISISLEDKSVNSLSKEEKNKLELLKNYQFSPAGTFGYTKAEVTSGGILLDEINNSTFESKKQNRLFFIGECLDLTGELGGYNFQIVFSEAMLCSKYLNVKAKDL</sequence>
<organism evidence="6 7">
    <name type="scientific">Halarcobacter ebronensis</name>
    <dbReference type="NCBI Taxonomy" id="1462615"/>
    <lineage>
        <taxon>Bacteria</taxon>
        <taxon>Pseudomonadati</taxon>
        <taxon>Campylobacterota</taxon>
        <taxon>Epsilonproteobacteria</taxon>
        <taxon>Campylobacterales</taxon>
        <taxon>Arcobacteraceae</taxon>
        <taxon>Halarcobacter</taxon>
    </lineage>
</organism>
<gene>
    <name evidence="6" type="ORF">CRV08_06205</name>
</gene>
<dbReference type="PANTHER" id="PTHR42887">
    <property type="entry name" value="OS12G0638800 PROTEIN"/>
    <property type="match status" value="1"/>
</dbReference>
<dbReference type="PANTHER" id="PTHR42887:SF2">
    <property type="entry name" value="OS12G0638800 PROTEIN"/>
    <property type="match status" value="1"/>
</dbReference>
<evidence type="ECO:0000313" key="7">
    <source>
        <dbReference type="Proteomes" id="UP000290172"/>
    </source>
</evidence>
<dbReference type="Gene3D" id="2.40.30.10">
    <property type="entry name" value="Translation factors"/>
    <property type="match status" value="1"/>
</dbReference>
<dbReference type="InterPro" id="IPR055178">
    <property type="entry name" value="RsdA/BaiN/AoA(So)-like_dom"/>
</dbReference>
<comment type="caution">
    <text evidence="6">The sequence shown here is derived from an EMBL/GenBank/DDBJ whole genome shotgun (WGS) entry which is preliminary data.</text>
</comment>
<comment type="cofactor">
    <cofactor evidence="1">
        <name>FAD</name>
        <dbReference type="ChEBI" id="CHEBI:57692"/>
    </cofactor>
</comment>
<name>A0A4Q0YJC6_9BACT</name>
<evidence type="ECO:0000256" key="3">
    <source>
        <dbReference type="ARBA" id="ARBA00022827"/>
    </source>
</evidence>
<dbReference type="Pfam" id="PF22780">
    <property type="entry name" value="HI0933_like_1st"/>
    <property type="match status" value="1"/>
</dbReference>
<protein>
    <submittedName>
        <fullName evidence="6">Aminoacetone oxidase family FAD-binding enzyme</fullName>
    </submittedName>
</protein>
<dbReference type="EMBL" id="PDKJ01000004">
    <property type="protein sequence ID" value="RXJ69021.1"/>
    <property type="molecule type" value="Genomic_DNA"/>
</dbReference>